<dbReference type="InterPro" id="IPR002347">
    <property type="entry name" value="SDR_fam"/>
</dbReference>
<dbReference type="EMBL" id="SMGD01000013">
    <property type="protein sequence ID" value="TCK51831.1"/>
    <property type="molecule type" value="Genomic_DNA"/>
</dbReference>
<dbReference type="AlphaFoldDB" id="A0A4V2PPQ3"/>
<dbReference type="CDD" id="cd05233">
    <property type="entry name" value="SDR_c"/>
    <property type="match status" value="1"/>
</dbReference>
<dbReference type="GO" id="GO:0016491">
    <property type="term" value="F:oxidoreductase activity"/>
    <property type="evidence" value="ECO:0007669"/>
    <property type="project" value="UniProtKB-KW"/>
</dbReference>
<evidence type="ECO:0000313" key="4">
    <source>
        <dbReference type="Proteomes" id="UP000295565"/>
    </source>
</evidence>
<dbReference type="InterPro" id="IPR050259">
    <property type="entry name" value="SDR"/>
</dbReference>
<evidence type="ECO:0000313" key="3">
    <source>
        <dbReference type="EMBL" id="TCK51831.1"/>
    </source>
</evidence>
<dbReference type="Pfam" id="PF13561">
    <property type="entry name" value="adh_short_C2"/>
    <property type="match status" value="1"/>
</dbReference>
<name>A0A4V2PPQ3_9GAMM</name>
<dbReference type="Gene3D" id="3.40.50.720">
    <property type="entry name" value="NAD(P)-binding Rossmann-like Domain"/>
    <property type="match status" value="1"/>
</dbReference>
<dbReference type="Proteomes" id="UP000295565">
    <property type="component" value="Unassembled WGS sequence"/>
</dbReference>
<evidence type="ECO:0000256" key="1">
    <source>
        <dbReference type="ARBA" id="ARBA00006484"/>
    </source>
</evidence>
<sequence length="237" mass="25035">MDRAVLVTGASKGIGLAIAQKLSSQGEHVVGLARHGHNDDFPGTLLACDLSDSKQLDDSLRQISNKFSIIGIVNNVGIALPQPLSSIDLATLETVFDLNVRSAVQVTQFFCEPMKQQGYGRIVNICSRAVFGARNRTAYSAAKSALVGCTRTWALELAEYGITVNAIAPGPIETELFRKGHPVGSEAEAQALSSIPMHRFGEPYEVASAVCYLLSAQASYITGQVLAVDGGGSLGGR</sequence>
<dbReference type="PANTHER" id="PTHR42879:SF2">
    <property type="entry name" value="3-OXOACYL-[ACYL-CARRIER-PROTEIN] REDUCTASE FABG"/>
    <property type="match status" value="1"/>
</dbReference>
<proteinExistence type="inferred from homology"/>
<evidence type="ECO:0000256" key="2">
    <source>
        <dbReference type="ARBA" id="ARBA00023002"/>
    </source>
</evidence>
<protein>
    <submittedName>
        <fullName evidence="3">NAD(P)-dependent dehydrogenase (Short-subunit alcohol dehydrogenase family)</fullName>
    </submittedName>
</protein>
<comment type="caution">
    <text evidence="3">The sequence shown here is derived from an EMBL/GenBank/DDBJ whole genome shotgun (WGS) entry which is preliminary data.</text>
</comment>
<organism evidence="3 4">
    <name type="scientific">Celerinatantimonas diazotrophica</name>
    <dbReference type="NCBI Taxonomy" id="412034"/>
    <lineage>
        <taxon>Bacteria</taxon>
        <taxon>Pseudomonadati</taxon>
        <taxon>Pseudomonadota</taxon>
        <taxon>Gammaproteobacteria</taxon>
        <taxon>Celerinatantimonadaceae</taxon>
        <taxon>Celerinatantimonas</taxon>
    </lineage>
</organism>
<dbReference type="SUPFAM" id="SSF51735">
    <property type="entry name" value="NAD(P)-binding Rossmann-fold domains"/>
    <property type="match status" value="1"/>
</dbReference>
<comment type="similarity">
    <text evidence="1">Belongs to the short-chain dehydrogenases/reductases (SDR) family.</text>
</comment>
<dbReference type="PRINTS" id="PR00081">
    <property type="entry name" value="GDHRDH"/>
</dbReference>
<dbReference type="PANTHER" id="PTHR42879">
    <property type="entry name" value="3-OXOACYL-(ACYL-CARRIER-PROTEIN) REDUCTASE"/>
    <property type="match status" value="1"/>
</dbReference>
<keyword evidence="4" id="KW-1185">Reference proteome</keyword>
<reference evidence="3 4" key="1">
    <citation type="submission" date="2019-03" db="EMBL/GenBank/DDBJ databases">
        <title>Genomic Encyclopedia of Type Strains, Phase IV (KMG-IV): sequencing the most valuable type-strain genomes for metagenomic binning, comparative biology and taxonomic classification.</title>
        <authorList>
            <person name="Goeker M."/>
        </authorList>
    </citation>
    <scope>NUCLEOTIDE SEQUENCE [LARGE SCALE GENOMIC DNA]</scope>
    <source>
        <strain evidence="3 4">DSM 18577</strain>
    </source>
</reference>
<keyword evidence="2" id="KW-0560">Oxidoreductase</keyword>
<accession>A0A4V2PPQ3</accession>
<dbReference type="PRINTS" id="PR00080">
    <property type="entry name" value="SDRFAMILY"/>
</dbReference>
<dbReference type="FunFam" id="3.40.50.720:FF:000173">
    <property type="entry name" value="3-oxoacyl-[acyl-carrier protein] reductase"/>
    <property type="match status" value="1"/>
</dbReference>
<gene>
    <name evidence="3" type="ORF">EV690_1912</name>
</gene>
<dbReference type="InterPro" id="IPR036291">
    <property type="entry name" value="NAD(P)-bd_dom_sf"/>
</dbReference>
<dbReference type="NCBIfam" id="NF005753">
    <property type="entry name" value="PRK07577.1"/>
    <property type="match status" value="1"/>
</dbReference>